<keyword evidence="2" id="KW-0489">Methyltransferase</keyword>
<protein>
    <submittedName>
        <fullName evidence="2">Class I SAM-dependent methyltransferase</fullName>
        <ecNumber evidence="2">2.1.-.-</ecNumber>
    </submittedName>
</protein>
<dbReference type="InterPro" id="IPR015985">
    <property type="entry name" value="TehB-like_dom"/>
</dbReference>
<evidence type="ECO:0000313" key="3">
    <source>
        <dbReference type="Proteomes" id="UP001398420"/>
    </source>
</evidence>
<dbReference type="Pfam" id="PF03848">
    <property type="entry name" value="TehB"/>
    <property type="match status" value="1"/>
</dbReference>
<reference evidence="2 3" key="1">
    <citation type="submission" date="2024-04" db="EMBL/GenBank/DDBJ databases">
        <authorList>
            <person name="Wu Y.S."/>
            <person name="Zhang L."/>
        </authorList>
    </citation>
    <scope>NUCLEOTIDE SEQUENCE [LARGE SCALE GENOMIC DNA]</scope>
    <source>
        <strain evidence="2 3">KG-01</strain>
    </source>
</reference>
<dbReference type="EMBL" id="JBCEWA010000008">
    <property type="protein sequence ID" value="MEL5988972.1"/>
    <property type="molecule type" value="Genomic_DNA"/>
</dbReference>
<keyword evidence="2" id="KW-0808">Transferase</keyword>
<dbReference type="Gene3D" id="3.40.50.150">
    <property type="entry name" value="Vaccinia Virus protein VP39"/>
    <property type="match status" value="1"/>
</dbReference>
<proteinExistence type="predicted"/>
<dbReference type="EC" id="2.1.-.-" evidence="2"/>
<keyword evidence="3" id="KW-1185">Reference proteome</keyword>
<dbReference type="RefSeq" id="WP_121176073.1">
    <property type="nucleotide sequence ID" value="NZ_JALKQX010000007.1"/>
</dbReference>
<evidence type="ECO:0000259" key="1">
    <source>
        <dbReference type="Pfam" id="PF03848"/>
    </source>
</evidence>
<organism evidence="2 3">
    <name type="scientific">Kurthia gibsonii</name>
    <dbReference type="NCBI Taxonomy" id="33946"/>
    <lineage>
        <taxon>Bacteria</taxon>
        <taxon>Bacillati</taxon>
        <taxon>Bacillota</taxon>
        <taxon>Bacilli</taxon>
        <taxon>Bacillales</taxon>
        <taxon>Caryophanaceae</taxon>
        <taxon>Kurthia</taxon>
    </lineage>
</organism>
<feature type="domain" description="Tellurite resistance methyltransferase TehB-like" evidence="1">
    <location>
        <begin position="24"/>
        <end position="90"/>
    </location>
</feature>
<dbReference type="InterPro" id="IPR029063">
    <property type="entry name" value="SAM-dependent_MTases_sf"/>
</dbReference>
<comment type="caution">
    <text evidence="2">The sequence shown here is derived from an EMBL/GenBank/DDBJ whole genome shotgun (WGS) entry which is preliminary data.</text>
</comment>
<dbReference type="GO" id="GO:0032259">
    <property type="term" value="P:methylation"/>
    <property type="evidence" value="ECO:0007669"/>
    <property type="project" value="UniProtKB-KW"/>
</dbReference>
<name>A0ABU9LPV7_9BACL</name>
<dbReference type="GO" id="GO:0008168">
    <property type="term" value="F:methyltransferase activity"/>
    <property type="evidence" value="ECO:0007669"/>
    <property type="project" value="UniProtKB-KW"/>
</dbReference>
<sequence length="197" mass="22589">MNMWQDRFDTDGYVYGIEPNEFVKQYYKVFKGSKKIGAFAEGEGRNAVFLSMRGFMLTAFDFAQSGLSKTKKLASENHVHVATRLTDLIHDETPIEEFNGAVMIFGHFPKKYQKLIFDKVVKSVTPGGMIMMELYSEEQLHYQTGGPKDIDLLYNPQDVLAWCSDYKIKHFYVGEVVRNEGTLHTGLAHVIQFIIQK</sequence>
<evidence type="ECO:0000313" key="2">
    <source>
        <dbReference type="EMBL" id="MEL5988972.1"/>
    </source>
</evidence>
<dbReference type="Proteomes" id="UP001398420">
    <property type="component" value="Unassembled WGS sequence"/>
</dbReference>
<dbReference type="SUPFAM" id="SSF53335">
    <property type="entry name" value="S-adenosyl-L-methionine-dependent methyltransferases"/>
    <property type="match status" value="1"/>
</dbReference>
<gene>
    <name evidence="2" type="ORF">AAF454_11220</name>
</gene>
<accession>A0ABU9LPV7</accession>